<evidence type="ECO:0000256" key="2">
    <source>
        <dbReference type="SAM" id="SignalP"/>
    </source>
</evidence>
<name>A0A7S4T122_9DINO</name>
<feature type="coiled-coil region" evidence="1">
    <location>
        <begin position="74"/>
        <end position="101"/>
    </location>
</feature>
<sequence>MVQLLGALVAVACALPAHALRSGATGRATPVEKVISLLGQLSKQIQEEGKTEAAEYDKYACFCKEQADSKTYAIQKSTEKIDALQATITALDADIADLNGDVSTLTARITAVEGEISTEAAARQTEREKYIAEDANVTTAIEAVEGAIEALKASKSDMSGAKLNLVQVQEALARLPGSDATRVSALLAQPAYTYNSNDIIGLLQGLLVQFKARKQALFEDEHQRKSLSEKKVLGLTNEKTFKEKEKVQKEAIIGAKTADKEAATTDQTDETKARDADVAFRTELTTQCEDKAKEWDQRSKARAEELTVIGEATELLKSGVNPVYGANKKLVGLQQRVAIHAAQDHAPVSFVQQVQQHQHSGSASSAAAQRVLQLLNEEMARLHSPVLAVVASKIALKADNFVKVRGIIKDLITRLEDMAQSEATHKTFCDTSMAQAISTRDAEALKMEKQDAVRTEKEAKKATLLTEIATLSQEIADLSKALNEATELRSDEKADNAKTVQDATAGKKAVEDAIRVLQSFYGSTGFVQLSVSNTTDRDGNTVGDLAPKTSYSGDYKGKTDASKGIFGLLQVILDDFDRTISTVGTLEGDAAQKFTDFKTATETSISAKRSDKAAKETEITTTESEIMAAQDAYKDAKTLHEGAIEELSHLESSCVDGEESYAERKASREQEIAALKQALQILESWQS</sequence>
<proteinExistence type="predicted"/>
<organism evidence="3">
    <name type="scientific">Alexandrium monilatum</name>
    <dbReference type="NCBI Taxonomy" id="311494"/>
    <lineage>
        <taxon>Eukaryota</taxon>
        <taxon>Sar</taxon>
        <taxon>Alveolata</taxon>
        <taxon>Dinophyceae</taxon>
        <taxon>Gonyaulacales</taxon>
        <taxon>Pyrocystaceae</taxon>
        <taxon>Alexandrium</taxon>
    </lineage>
</organism>
<feature type="coiled-coil region" evidence="1">
    <location>
        <begin position="442"/>
        <end position="495"/>
    </location>
</feature>
<dbReference type="AlphaFoldDB" id="A0A7S4T122"/>
<dbReference type="Gene3D" id="1.20.5.340">
    <property type="match status" value="1"/>
</dbReference>
<reference evidence="3" key="1">
    <citation type="submission" date="2021-01" db="EMBL/GenBank/DDBJ databases">
        <authorList>
            <person name="Corre E."/>
            <person name="Pelletier E."/>
            <person name="Niang G."/>
            <person name="Scheremetjew M."/>
            <person name="Finn R."/>
            <person name="Kale V."/>
            <person name="Holt S."/>
            <person name="Cochrane G."/>
            <person name="Meng A."/>
            <person name="Brown T."/>
            <person name="Cohen L."/>
        </authorList>
    </citation>
    <scope>NUCLEOTIDE SEQUENCE</scope>
    <source>
        <strain evidence="3">CCMP3105</strain>
    </source>
</reference>
<keyword evidence="1" id="KW-0175">Coiled coil</keyword>
<feature type="signal peptide" evidence="2">
    <location>
        <begin position="1"/>
        <end position="19"/>
    </location>
</feature>
<keyword evidence="2" id="KW-0732">Signal</keyword>
<evidence type="ECO:0000256" key="1">
    <source>
        <dbReference type="SAM" id="Coils"/>
    </source>
</evidence>
<dbReference type="EMBL" id="HBNR01083893">
    <property type="protein sequence ID" value="CAE4661404.1"/>
    <property type="molecule type" value="Transcribed_RNA"/>
</dbReference>
<accession>A0A7S4T122</accession>
<gene>
    <name evidence="3" type="ORF">AMON00008_LOCUS60075</name>
</gene>
<evidence type="ECO:0000313" key="3">
    <source>
        <dbReference type="EMBL" id="CAE4661404.1"/>
    </source>
</evidence>
<feature type="chain" id="PRO_5031286665" evidence="2">
    <location>
        <begin position="20"/>
        <end position="687"/>
    </location>
</feature>
<protein>
    <submittedName>
        <fullName evidence="3">Uncharacterized protein</fullName>
    </submittedName>
</protein>